<dbReference type="OrthoDB" id="6123at2759"/>
<comment type="caution">
    <text evidence="10">The sequence shown here is derived from an EMBL/GenBank/DDBJ whole genome shotgun (WGS) entry which is preliminary data.</text>
</comment>
<feature type="compositionally biased region" description="Polar residues" evidence="8">
    <location>
        <begin position="1076"/>
        <end position="1098"/>
    </location>
</feature>
<feature type="compositionally biased region" description="Low complexity" evidence="8">
    <location>
        <begin position="63"/>
        <end position="72"/>
    </location>
</feature>
<dbReference type="Pfam" id="PF03941">
    <property type="entry name" value="INCENP_ARK-bind"/>
    <property type="match status" value="1"/>
</dbReference>
<keyword evidence="11" id="KW-1185">Reference proteome</keyword>
<feature type="compositionally biased region" description="Low complexity" evidence="8">
    <location>
        <begin position="976"/>
        <end position="1004"/>
    </location>
</feature>
<feature type="compositionally biased region" description="Basic and acidic residues" evidence="8">
    <location>
        <begin position="837"/>
        <end position="863"/>
    </location>
</feature>
<evidence type="ECO:0000256" key="5">
    <source>
        <dbReference type="ARBA" id="ARBA00022829"/>
    </source>
</evidence>
<feature type="region of interest" description="Disordered" evidence="8">
    <location>
        <begin position="1414"/>
        <end position="1460"/>
    </location>
</feature>
<evidence type="ECO:0000256" key="7">
    <source>
        <dbReference type="ARBA" id="ARBA00023242"/>
    </source>
</evidence>
<dbReference type="PANTHER" id="PTHR13142:SF1">
    <property type="entry name" value="INNER CENTROMERE PROTEIN"/>
    <property type="match status" value="1"/>
</dbReference>
<dbReference type="Gene3D" id="6.10.250.2990">
    <property type="match status" value="1"/>
</dbReference>
<feature type="region of interest" description="Disordered" evidence="8">
    <location>
        <begin position="1359"/>
        <end position="1399"/>
    </location>
</feature>
<keyword evidence="4" id="KW-0963">Cytoplasm</keyword>
<dbReference type="EMBL" id="LVVM01006018">
    <property type="protein sequence ID" value="OJA09118.1"/>
    <property type="molecule type" value="Genomic_DNA"/>
</dbReference>
<feature type="compositionally biased region" description="Polar residues" evidence="8">
    <location>
        <begin position="1021"/>
        <end position="1034"/>
    </location>
</feature>
<evidence type="ECO:0000256" key="4">
    <source>
        <dbReference type="ARBA" id="ARBA00022490"/>
    </source>
</evidence>
<feature type="compositionally biased region" description="Basic and acidic residues" evidence="8">
    <location>
        <begin position="743"/>
        <end position="758"/>
    </location>
</feature>
<comment type="subcellular location">
    <subcellularLocation>
        <location evidence="2">Cytoplasm</location>
        <location evidence="2">Cytoskeleton</location>
        <location evidence="2">Spindle</location>
    </subcellularLocation>
    <subcellularLocation>
        <location evidence="1">Nucleus</location>
    </subcellularLocation>
</comment>
<evidence type="ECO:0000259" key="9">
    <source>
        <dbReference type="Pfam" id="PF03941"/>
    </source>
</evidence>
<feature type="compositionally biased region" description="Basic and acidic residues" evidence="8">
    <location>
        <begin position="1221"/>
        <end position="1282"/>
    </location>
</feature>
<evidence type="ECO:0000313" key="10">
    <source>
        <dbReference type="EMBL" id="OJA09118.1"/>
    </source>
</evidence>
<feature type="region of interest" description="Disordered" evidence="8">
    <location>
        <begin position="972"/>
        <end position="1004"/>
    </location>
</feature>
<feature type="compositionally biased region" description="Low complexity" evidence="8">
    <location>
        <begin position="27"/>
        <end position="38"/>
    </location>
</feature>
<protein>
    <recommendedName>
        <fullName evidence="9">Inner centromere protein ARK-binding domain-containing protein</fullName>
    </recommendedName>
</protein>
<dbReference type="STRING" id="180088.A0A1J8PIQ4"/>
<evidence type="ECO:0000256" key="6">
    <source>
        <dbReference type="ARBA" id="ARBA00023212"/>
    </source>
</evidence>
<accession>A0A1J8PIQ4</accession>
<dbReference type="InterPro" id="IPR005635">
    <property type="entry name" value="Inner_centromere_prot_ARK-bd"/>
</dbReference>
<feature type="compositionally biased region" description="Basic and acidic residues" evidence="8">
    <location>
        <begin position="1290"/>
        <end position="1317"/>
    </location>
</feature>
<feature type="region of interest" description="Disordered" evidence="8">
    <location>
        <begin position="837"/>
        <end position="923"/>
    </location>
</feature>
<evidence type="ECO:0000256" key="1">
    <source>
        <dbReference type="ARBA" id="ARBA00004123"/>
    </source>
</evidence>
<comment type="similarity">
    <text evidence="3">Belongs to the INCENP family.</text>
</comment>
<feature type="domain" description="Inner centromere protein ARK-binding" evidence="9">
    <location>
        <begin position="1435"/>
        <end position="1491"/>
    </location>
</feature>
<feature type="region of interest" description="Disordered" evidence="8">
    <location>
        <begin position="26"/>
        <end position="51"/>
    </location>
</feature>
<feature type="compositionally biased region" description="Basic and acidic residues" evidence="8">
    <location>
        <begin position="870"/>
        <end position="879"/>
    </location>
</feature>
<keyword evidence="6" id="KW-0206">Cytoskeleton</keyword>
<evidence type="ECO:0000313" key="11">
    <source>
        <dbReference type="Proteomes" id="UP000183567"/>
    </source>
</evidence>
<feature type="region of interest" description="Disordered" evidence="8">
    <location>
        <begin position="1221"/>
        <end position="1333"/>
    </location>
</feature>
<dbReference type="PANTHER" id="PTHR13142">
    <property type="entry name" value="INNER CENTROMERE PROTEIN"/>
    <property type="match status" value="1"/>
</dbReference>
<dbReference type="GO" id="GO:0007059">
    <property type="term" value="P:chromosome segregation"/>
    <property type="evidence" value="ECO:0007669"/>
    <property type="project" value="UniProtKB-KW"/>
</dbReference>
<keyword evidence="7" id="KW-0539">Nucleus</keyword>
<feature type="compositionally biased region" description="Polar residues" evidence="8">
    <location>
        <begin position="892"/>
        <end position="901"/>
    </location>
</feature>
<feature type="compositionally biased region" description="Polar residues" evidence="8">
    <location>
        <begin position="759"/>
        <end position="769"/>
    </location>
</feature>
<feature type="region of interest" description="Disordered" evidence="8">
    <location>
        <begin position="1015"/>
        <end position="1034"/>
    </location>
</feature>
<gene>
    <name evidence="10" type="ORF">AZE42_02569</name>
</gene>
<evidence type="ECO:0000256" key="3">
    <source>
        <dbReference type="ARBA" id="ARBA00010042"/>
    </source>
</evidence>
<feature type="region of interest" description="Disordered" evidence="8">
    <location>
        <begin position="557"/>
        <end position="657"/>
    </location>
</feature>
<feature type="region of interest" description="Disordered" evidence="8">
    <location>
        <begin position="1076"/>
        <end position="1103"/>
    </location>
</feature>
<keyword evidence="5" id="KW-0159">Chromosome partition</keyword>
<reference evidence="10 11" key="1">
    <citation type="submission" date="2016-03" db="EMBL/GenBank/DDBJ databases">
        <title>Comparative genomics of the ectomycorrhizal sister species Rhizopogon vinicolor and Rhizopogon vesiculosus (Basidiomycota: Boletales) reveals a divergence of the mating type B locus.</title>
        <authorList>
            <person name="Mujic A.B."/>
            <person name="Kuo A."/>
            <person name="Tritt A."/>
            <person name="Lipzen A."/>
            <person name="Chen C."/>
            <person name="Johnson J."/>
            <person name="Sharma A."/>
            <person name="Barry K."/>
            <person name="Grigoriev I.V."/>
            <person name="Spatafora J.W."/>
        </authorList>
    </citation>
    <scope>NUCLEOTIDE SEQUENCE [LARGE SCALE GENOMIC DNA]</scope>
    <source>
        <strain evidence="10 11">AM-OR11-056</strain>
    </source>
</reference>
<evidence type="ECO:0000256" key="2">
    <source>
        <dbReference type="ARBA" id="ARBA00004186"/>
    </source>
</evidence>
<evidence type="ECO:0000256" key="8">
    <source>
        <dbReference type="SAM" id="MobiDB-lite"/>
    </source>
</evidence>
<dbReference type="GO" id="GO:0005634">
    <property type="term" value="C:nucleus"/>
    <property type="evidence" value="ECO:0007669"/>
    <property type="project" value="UniProtKB-SubCell"/>
</dbReference>
<dbReference type="GO" id="GO:0005819">
    <property type="term" value="C:spindle"/>
    <property type="evidence" value="ECO:0007669"/>
    <property type="project" value="UniProtKB-SubCell"/>
</dbReference>
<proteinExistence type="inferred from homology"/>
<sequence length="1532" mass="165746">MECNPSTSTSTIRTLHVPSEITNFTVLSQPSSPRSSALPSPPNSPSESLSSLPSVGSSFFFSSAAASPPRSQSQHDHARDTSTQGLIIPSLTLPAPLRRPTPFGKTLGDLRLLIIGNGADDREMVSDLLLDDNEDIVDISGWEDFEHGSILRASTDWIEHRDAHGLEKFEPAKNVEIITFARHEFDDNSTKSVVLPIIQSPFHSVSELIDPRCQPSAALANLIASPWSPLHTALIILSNSGPSVSEDGPIDLLTPHIPVILMRHGPDHTHFPSRPHMSSFRPRSAPSLRSGLFRSPETLSSLRYEAAERFLRWREVECAVEGINACHRETVSLSTNDPSWNKAKWEAEWESRLSEDVAASCKRKNPMRDLAQQCFDPLHLSSLVSFSMSLLGPAGRKLSRSISSFVDKLADSQVRIAMSNSRERQPRVETIKGTQKLVHNSATANTRVSMAQQLSGMAAWMSSIRTSMAKDPCRQLFEDQVQTHGFIFLEDYLENILDGPKQEPIIELVKTPARKKTAPKRTRAATLAAAKAQTAISLFNIDEVELQEDVLCIAREPGDNPDRAGNATIAPPAIPPAPSCTPPPTTTVVPPTDPPPQTPTRKNSVPQFPSLPAPCSTPLQTTTVVPPNEPPPQTPTQKSSVPQFPSLPAPSPLRKSMRVTSMGAEIPAPAAAAPAQPPALGKRTSWLTKAREVKAMEGVVPSRTSVLGSGPGSIPASSNTVIPSNGVKRKSGEMLAAAPLTSEKSEEGRRAKVAKASESDSAPENSTQAPPFVLGLTKVTEEHLEPLNDNEDEASFMGMFKRTVEGLGARAGKSMGKSLGGGAATAALAEARAAAEARVAERNKIPGEEITDSEDRSRARVEEPQLTTECARESERKLSLSDIAPANDSPVVVQSSPTAPQSVADESISTTPPNSPPPMRTSGTSFIPPHVPVFNKQPPPVFVPPTSKQPAPLAKEFSFNLPVTTFTLPPPMTLGLPARLTSPPSSLRPPSQTGGSQQSSQATAFSDAVFDQVDDTPAWMPSTQDTEYTDGSESQIHEAKLAALEDDDDSWPLEEKLAASGQGWTPFNFNNKEDSMTWSTLPTDSQGPRTRSDLTGNSAMKGVQKEGPVIPSAFAMDIDSEVDQVQDEEDSVLEEEEAGHDSVMYTSDLGDIIRAGQPIVDLVESGGIPRSHSQLSIASTSQESQPGFLGHATKFVNSMLGTGKKVKPEVKSLQLAAAAAKKQEEEANKKATRLKEMEARRQAAVARKAEEDKARAVEEEKKIKEESEKRKRERDETTEKRPLKPTAASKKAEEDMTKKRKITVEVKKPPSKDKKDAIPPSKLAKSSLATPATKVALASKTVKVSASSALISSTTYNASQNVAGSSTVKSAATEAKTSKVGPPKGKAKAVVPQENEDKLPSAVVQNQMAARAMAQLRAAKQQSPEVPSESIELPDINSEYSDSEDEDRVRTFDPPNWAQSPELRQALQMQSTVDPDEIFGAIRPLRMEEVFRTRQSRFRARTSSANWSGTDRLTVEEEREYARRMGFTKHAS</sequence>
<feature type="compositionally biased region" description="Polar residues" evidence="8">
    <location>
        <begin position="1359"/>
        <end position="1370"/>
    </location>
</feature>
<feature type="region of interest" description="Disordered" evidence="8">
    <location>
        <begin position="704"/>
        <end position="770"/>
    </location>
</feature>
<dbReference type="Proteomes" id="UP000183567">
    <property type="component" value="Unassembled WGS sequence"/>
</dbReference>
<name>A0A1J8PIQ4_9AGAM</name>
<feature type="compositionally biased region" description="Pro residues" evidence="8">
    <location>
        <begin position="572"/>
        <end position="598"/>
    </location>
</feature>
<feature type="region of interest" description="Disordered" evidence="8">
    <location>
        <begin position="63"/>
        <end position="86"/>
    </location>
</feature>
<organism evidence="10 11">
    <name type="scientific">Rhizopogon vesiculosus</name>
    <dbReference type="NCBI Taxonomy" id="180088"/>
    <lineage>
        <taxon>Eukaryota</taxon>
        <taxon>Fungi</taxon>
        <taxon>Dikarya</taxon>
        <taxon>Basidiomycota</taxon>
        <taxon>Agaricomycotina</taxon>
        <taxon>Agaricomycetes</taxon>
        <taxon>Agaricomycetidae</taxon>
        <taxon>Boletales</taxon>
        <taxon>Suillineae</taxon>
        <taxon>Rhizopogonaceae</taxon>
        <taxon>Rhizopogon</taxon>
    </lineage>
</organism>